<evidence type="ECO:0000313" key="2">
    <source>
        <dbReference type="Proteomes" id="UP000218231"/>
    </source>
</evidence>
<accession>A0A2A2LJP9</accession>
<keyword evidence="2" id="KW-1185">Reference proteome</keyword>
<proteinExistence type="predicted"/>
<evidence type="ECO:0000313" key="1">
    <source>
        <dbReference type="EMBL" id="PAV86268.1"/>
    </source>
</evidence>
<gene>
    <name evidence="1" type="ORF">WR25_14920</name>
</gene>
<dbReference type="AlphaFoldDB" id="A0A2A2LJP9"/>
<dbReference type="Proteomes" id="UP000218231">
    <property type="component" value="Unassembled WGS sequence"/>
</dbReference>
<sequence>MEDVVLILKPKIDSVFLESAPLTNLSIPLSIAQQAILAFQNHKKWWPNKLVEKTEESRAFNSENHMK</sequence>
<name>A0A2A2LJP9_9BILA</name>
<organism evidence="1 2">
    <name type="scientific">Diploscapter pachys</name>
    <dbReference type="NCBI Taxonomy" id="2018661"/>
    <lineage>
        <taxon>Eukaryota</taxon>
        <taxon>Metazoa</taxon>
        <taxon>Ecdysozoa</taxon>
        <taxon>Nematoda</taxon>
        <taxon>Chromadorea</taxon>
        <taxon>Rhabditida</taxon>
        <taxon>Rhabditina</taxon>
        <taxon>Rhabditomorpha</taxon>
        <taxon>Rhabditoidea</taxon>
        <taxon>Rhabditidae</taxon>
        <taxon>Diploscapter</taxon>
    </lineage>
</organism>
<comment type="caution">
    <text evidence="1">The sequence shown here is derived from an EMBL/GenBank/DDBJ whole genome shotgun (WGS) entry which is preliminary data.</text>
</comment>
<dbReference type="EMBL" id="LIAE01006687">
    <property type="protein sequence ID" value="PAV86268.1"/>
    <property type="molecule type" value="Genomic_DNA"/>
</dbReference>
<reference evidence="1 2" key="1">
    <citation type="journal article" date="2017" name="Curr. Biol.">
        <title>Genome architecture and evolution of a unichromosomal asexual nematode.</title>
        <authorList>
            <person name="Fradin H."/>
            <person name="Zegar C."/>
            <person name="Gutwein M."/>
            <person name="Lucas J."/>
            <person name="Kovtun M."/>
            <person name="Corcoran D."/>
            <person name="Baugh L.R."/>
            <person name="Kiontke K."/>
            <person name="Gunsalus K."/>
            <person name="Fitch D.H."/>
            <person name="Piano F."/>
        </authorList>
    </citation>
    <scope>NUCLEOTIDE SEQUENCE [LARGE SCALE GENOMIC DNA]</scope>
    <source>
        <strain evidence="1">PF1309</strain>
    </source>
</reference>
<protein>
    <submittedName>
        <fullName evidence="1">Uncharacterized protein</fullName>
    </submittedName>
</protein>